<dbReference type="PANTHER" id="PTHR34139">
    <property type="entry name" value="UPF0331 PROTEIN MJ0127"/>
    <property type="match status" value="1"/>
</dbReference>
<keyword evidence="8" id="KW-1185">Reference proteome</keyword>
<dbReference type="GO" id="GO:0016787">
    <property type="term" value="F:hydrolase activity"/>
    <property type="evidence" value="ECO:0007669"/>
    <property type="project" value="UniProtKB-KW"/>
</dbReference>
<evidence type="ECO:0000256" key="2">
    <source>
        <dbReference type="ARBA" id="ARBA00022649"/>
    </source>
</evidence>
<dbReference type="AlphaFoldDB" id="A0A7C9BKK8"/>
<accession>A0A7C9BKK8</accession>
<comment type="similarity">
    <text evidence="6">Belongs to the HepT RNase toxin family.</text>
</comment>
<name>A0A7C9BKK8_9BACT</name>
<dbReference type="EMBL" id="WHLY01000002">
    <property type="protein sequence ID" value="MPR34875.1"/>
    <property type="molecule type" value="Genomic_DNA"/>
</dbReference>
<evidence type="ECO:0000256" key="3">
    <source>
        <dbReference type="ARBA" id="ARBA00022722"/>
    </source>
</evidence>
<keyword evidence="3" id="KW-0540">Nuclease</keyword>
<keyword evidence="2" id="KW-1277">Toxin-antitoxin system</keyword>
<evidence type="ECO:0000256" key="6">
    <source>
        <dbReference type="ARBA" id="ARBA00024207"/>
    </source>
</evidence>
<proteinExistence type="inferred from homology"/>
<dbReference type="Pfam" id="PF01934">
    <property type="entry name" value="HepT-like"/>
    <property type="match status" value="1"/>
</dbReference>
<dbReference type="GO" id="GO:0110001">
    <property type="term" value="C:toxin-antitoxin complex"/>
    <property type="evidence" value="ECO:0007669"/>
    <property type="project" value="InterPro"/>
</dbReference>
<protein>
    <submittedName>
        <fullName evidence="7">DUF86 domain-containing protein</fullName>
    </submittedName>
</protein>
<dbReference type="InterPro" id="IPR037038">
    <property type="entry name" value="HepT-like_sf"/>
</dbReference>
<evidence type="ECO:0000313" key="7">
    <source>
        <dbReference type="EMBL" id="MPR34875.1"/>
    </source>
</evidence>
<dbReference type="Proteomes" id="UP000479293">
    <property type="component" value="Unassembled WGS sequence"/>
</dbReference>
<evidence type="ECO:0000256" key="4">
    <source>
        <dbReference type="ARBA" id="ARBA00022741"/>
    </source>
</evidence>
<keyword evidence="1" id="KW-0597">Phosphoprotein</keyword>
<keyword evidence="4" id="KW-0547">Nucleotide-binding</keyword>
<organism evidence="7 8">
    <name type="scientific">Salmonirosea aquatica</name>
    <dbReference type="NCBI Taxonomy" id="2654236"/>
    <lineage>
        <taxon>Bacteria</taxon>
        <taxon>Pseudomonadati</taxon>
        <taxon>Bacteroidota</taxon>
        <taxon>Cytophagia</taxon>
        <taxon>Cytophagales</taxon>
        <taxon>Spirosomataceae</taxon>
        <taxon>Salmonirosea</taxon>
    </lineage>
</organism>
<comment type="caution">
    <text evidence="7">The sequence shown here is derived from an EMBL/GenBank/DDBJ whole genome shotgun (WGS) entry which is preliminary data.</text>
</comment>
<evidence type="ECO:0000256" key="1">
    <source>
        <dbReference type="ARBA" id="ARBA00022553"/>
    </source>
</evidence>
<dbReference type="RefSeq" id="WP_152761455.1">
    <property type="nucleotide sequence ID" value="NZ_WHLY01000002.1"/>
</dbReference>
<evidence type="ECO:0000313" key="8">
    <source>
        <dbReference type="Proteomes" id="UP000479293"/>
    </source>
</evidence>
<dbReference type="Gene3D" id="1.20.120.580">
    <property type="entry name" value="bsu32300-like"/>
    <property type="match status" value="1"/>
</dbReference>
<keyword evidence="5" id="KW-0378">Hydrolase</keyword>
<gene>
    <name evidence="7" type="ORF">GBK04_16325</name>
</gene>
<sequence>MSPSLIEFLEHIRDEMNFLVKHSENLTYEALVENEVLNRAFVRSLEIIGEASKKIPDEVRIDNSEIDWKGLAGLRDVLIHQYWGVDFEILWNILEDEIPFAKIWIDSIIEKEKSKLKNNE</sequence>
<dbReference type="GO" id="GO:0004540">
    <property type="term" value="F:RNA nuclease activity"/>
    <property type="evidence" value="ECO:0007669"/>
    <property type="project" value="InterPro"/>
</dbReference>
<evidence type="ECO:0000256" key="5">
    <source>
        <dbReference type="ARBA" id="ARBA00022801"/>
    </source>
</evidence>
<dbReference type="InterPro" id="IPR008201">
    <property type="entry name" value="HepT-like"/>
</dbReference>
<dbReference type="InterPro" id="IPR051813">
    <property type="entry name" value="HepT_RNase_toxin"/>
</dbReference>
<reference evidence="7 8" key="1">
    <citation type="submission" date="2019-10" db="EMBL/GenBank/DDBJ databases">
        <title>Draft Genome Sequence of Cytophagaceae sp. SJW1-29.</title>
        <authorList>
            <person name="Choi A."/>
        </authorList>
    </citation>
    <scope>NUCLEOTIDE SEQUENCE [LARGE SCALE GENOMIC DNA]</scope>
    <source>
        <strain evidence="7 8">SJW1-29</strain>
    </source>
</reference>
<dbReference type="GO" id="GO:0000166">
    <property type="term" value="F:nucleotide binding"/>
    <property type="evidence" value="ECO:0007669"/>
    <property type="project" value="UniProtKB-KW"/>
</dbReference>
<dbReference type="PANTHER" id="PTHR34139:SF1">
    <property type="entry name" value="RNASE MJ1380-RELATED"/>
    <property type="match status" value="1"/>
</dbReference>